<comment type="subcellular location">
    <subcellularLocation>
        <location evidence="5">Nucleus</location>
    </subcellularLocation>
</comment>
<reference evidence="13" key="1">
    <citation type="journal article" date="2018" name="FEMS Yeast Res.">
        <title>The Suhomyces clade: from single isolate to multiple species to disintegrating sex loci.</title>
        <authorList>
            <person name="Kijpornyongpan T."/>
            <person name="Urbina H."/>
            <person name="Suh S.O."/>
            <person name="Luangsa-Ard J."/>
            <person name="Aime M."/>
            <person name="Blackwell M."/>
        </authorList>
    </citation>
    <scope>NUCLEOTIDE SEQUENCE</scope>
    <source>
        <strain evidence="10">BG02-7-14-001A-1-1</strain>
        <strain evidence="11">BG02-7-14-001B-1-1</strain>
        <strain evidence="9">BG02-7-14-001E-4-1</strain>
        <strain evidence="8">BG02-7-14-001K-1-2</strain>
        <strain evidence="13">NRRL Y-27558</strain>
        <strain evidence="12">NRRL Y-27579</strain>
    </source>
</reference>
<keyword evidence="3 5" id="KW-0804">Transcription</keyword>
<dbReference type="EMBL" id="MH707283">
    <property type="protein sequence ID" value="AZQ56715.1"/>
    <property type="molecule type" value="Genomic_DNA"/>
</dbReference>
<feature type="region of interest" description="Disordered" evidence="6">
    <location>
        <begin position="1"/>
        <end position="20"/>
    </location>
</feature>
<evidence type="ECO:0000313" key="12">
    <source>
        <dbReference type="EMBL" id="AZQ56734.1"/>
    </source>
</evidence>
<keyword evidence="1 5" id="KW-0805">Transcription regulation</keyword>
<sequence>MSKKPQSRKPLKATSCSNQKSFQVQSFRVRKYTFRPTSSQLRIPNEQESIMSSELPPIPQPSEALKVLLFKFNSMNEVKTKKVCLKNVLNAKPRKSNYGNINAFLAFRTFYCKNIQNPDHQIILSRSLAKIWKMEQNKLQWDLYACLYNIRSLRSLPFVQWLCKGLRLEQPINPSSNQEELRVVKTDNELYKTTKINNTIEDVYLINSMECNT</sequence>
<proteinExistence type="inferred from homology"/>
<evidence type="ECO:0000313" key="13">
    <source>
        <dbReference type="EMBL" id="AZQ56740.1"/>
    </source>
</evidence>
<evidence type="ECO:0000259" key="7">
    <source>
        <dbReference type="PROSITE" id="PS51325"/>
    </source>
</evidence>
<dbReference type="EMBL" id="MH707287">
    <property type="protein sequence ID" value="AZQ56734.1"/>
    <property type="molecule type" value="Genomic_DNA"/>
</dbReference>
<keyword evidence="2 5" id="KW-0238">DNA-binding</keyword>
<evidence type="ECO:0000313" key="10">
    <source>
        <dbReference type="EMBL" id="AZQ56721.1"/>
    </source>
</evidence>
<dbReference type="GO" id="GO:0005634">
    <property type="term" value="C:nucleus"/>
    <property type="evidence" value="ECO:0007669"/>
    <property type="project" value="UniProtKB-SubCell"/>
</dbReference>
<name>A0A3Q9FFP3_9ASCO</name>
<keyword evidence="4 5" id="KW-0539">Nucleus</keyword>
<dbReference type="EMBL" id="MH707288">
    <property type="protein sequence ID" value="AZQ56740.1"/>
    <property type="molecule type" value="Genomic_DNA"/>
</dbReference>
<protein>
    <submittedName>
        <fullName evidence="13">MAT alpha 1 protein</fullName>
    </submittedName>
</protein>
<evidence type="ECO:0000313" key="9">
    <source>
        <dbReference type="EMBL" id="AZQ56715.1"/>
    </source>
</evidence>
<dbReference type="Pfam" id="PF04769">
    <property type="entry name" value="MATalpha_HMGbox"/>
    <property type="match status" value="1"/>
</dbReference>
<dbReference type="AlphaFoldDB" id="A0A3Q9FFP3"/>
<dbReference type="PROSITE" id="PS51325">
    <property type="entry name" value="ALPHA_BOX"/>
    <property type="match status" value="1"/>
</dbReference>
<evidence type="ECO:0000313" key="8">
    <source>
        <dbReference type="EMBL" id="AZQ56709.1"/>
    </source>
</evidence>
<accession>A0A3Q9FFP3</accession>
<feature type="compositionally biased region" description="Basic residues" evidence="6">
    <location>
        <begin position="1"/>
        <end position="11"/>
    </location>
</feature>
<evidence type="ECO:0000256" key="2">
    <source>
        <dbReference type="ARBA" id="ARBA00023125"/>
    </source>
</evidence>
<evidence type="ECO:0000256" key="3">
    <source>
        <dbReference type="ARBA" id="ARBA00023163"/>
    </source>
</evidence>
<dbReference type="EMBL" id="MH707282">
    <property type="protein sequence ID" value="AZQ56709.1"/>
    <property type="molecule type" value="Genomic_DNA"/>
</dbReference>
<evidence type="ECO:0000256" key="1">
    <source>
        <dbReference type="ARBA" id="ARBA00023015"/>
    </source>
</evidence>
<evidence type="ECO:0000256" key="5">
    <source>
        <dbReference type="RuleBase" id="RU003516"/>
    </source>
</evidence>
<dbReference type="GO" id="GO:0008301">
    <property type="term" value="F:DNA binding, bending"/>
    <property type="evidence" value="ECO:0007669"/>
    <property type="project" value="InterPro"/>
</dbReference>
<dbReference type="EMBL" id="MH707284">
    <property type="protein sequence ID" value="AZQ56721.1"/>
    <property type="molecule type" value="Genomic_DNA"/>
</dbReference>
<organism evidence="13">
    <name type="scientific">Suhomyces bokatorum</name>
    <dbReference type="NCBI Taxonomy" id="246048"/>
    <lineage>
        <taxon>Eukaryota</taxon>
        <taxon>Fungi</taxon>
        <taxon>Dikarya</taxon>
        <taxon>Ascomycota</taxon>
        <taxon>Saccharomycotina</taxon>
        <taxon>Pichiomycetes</taxon>
        <taxon>Debaryomycetaceae</taxon>
        <taxon>Suhomyces</taxon>
    </lineage>
</organism>
<comment type="similarity">
    <text evidence="5">Belongs to the MATALPHA1 family.</text>
</comment>
<dbReference type="InterPro" id="IPR006856">
    <property type="entry name" value="MATalpha_HMGbox"/>
</dbReference>
<dbReference type="GO" id="GO:0045895">
    <property type="term" value="P:positive regulation of mating-type specific transcription, DNA-templated"/>
    <property type="evidence" value="ECO:0007669"/>
    <property type="project" value="InterPro"/>
</dbReference>
<dbReference type="EMBL" id="MH707286">
    <property type="protein sequence ID" value="AZQ56728.1"/>
    <property type="molecule type" value="Genomic_DNA"/>
</dbReference>
<evidence type="ECO:0000256" key="4">
    <source>
        <dbReference type="ARBA" id="ARBA00023242"/>
    </source>
</evidence>
<evidence type="ECO:0000256" key="6">
    <source>
        <dbReference type="SAM" id="MobiDB-lite"/>
    </source>
</evidence>
<feature type="domain" description="Alpha box" evidence="7">
    <location>
        <begin position="92"/>
        <end position="152"/>
    </location>
</feature>
<evidence type="ECO:0000313" key="11">
    <source>
        <dbReference type="EMBL" id="AZQ56728.1"/>
    </source>
</evidence>